<dbReference type="InterPro" id="IPR015422">
    <property type="entry name" value="PyrdxlP-dep_Trfase_small"/>
</dbReference>
<evidence type="ECO:0000313" key="7">
    <source>
        <dbReference type="Proteomes" id="UP000269198"/>
    </source>
</evidence>
<feature type="domain" description="Aminotransferase class I/classII large" evidence="5">
    <location>
        <begin position="44"/>
        <end position="347"/>
    </location>
</feature>
<evidence type="ECO:0000256" key="2">
    <source>
        <dbReference type="ARBA" id="ARBA00022898"/>
    </source>
</evidence>
<dbReference type="EMBL" id="RJMB01000001">
    <property type="protein sequence ID" value="RNL87310.1"/>
    <property type="molecule type" value="Genomic_DNA"/>
</dbReference>
<keyword evidence="6" id="KW-0456">Lyase</keyword>
<dbReference type="PANTHER" id="PTHR42885:SF1">
    <property type="entry name" value="THREONINE-PHOSPHATE DECARBOXYLASE"/>
    <property type="match status" value="1"/>
</dbReference>
<dbReference type="GO" id="GO:0030170">
    <property type="term" value="F:pyridoxal phosphate binding"/>
    <property type="evidence" value="ECO:0007669"/>
    <property type="project" value="InterPro"/>
</dbReference>
<dbReference type="Gene3D" id="3.90.1150.10">
    <property type="entry name" value="Aspartate Aminotransferase, domain 1"/>
    <property type="match status" value="1"/>
</dbReference>
<dbReference type="InterPro" id="IPR015421">
    <property type="entry name" value="PyrdxlP-dep_Trfase_major"/>
</dbReference>
<comment type="cofactor">
    <cofactor evidence="1 3">
        <name>pyridoxal 5'-phosphate</name>
        <dbReference type="ChEBI" id="CHEBI:597326"/>
    </cofactor>
</comment>
<dbReference type="NCBIfam" id="NF005915">
    <property type="entry name" value="PRK07908.1"/>
    <property type="match status" value="1"/>
</dbReference>
<dbReference type="InterPro" id="IPR015424">
    <property type="entry name" value="PyrdxlP-dep_Trfase"/>
</dbReference>
<feature type="region of interest" description="Disordered" evidence="4">
    <location>
        <begin position="1"/>
        <end position="26"/>
    </location>
</feature>
<name>A0A3N0EHD8_9ACTN</name>
<accession>A0A3N0EHD8</accession>
<keyword evidence="3" id="KW-0032">Aminotransferase</keyword>
<keyword evidence="7" id="KW-1185">Reference proteome</keyword>
<dbReference type="PROSITE" id="PS00105">
    <property type="entry name" value="AA_TRANSFER_CLASS_1"/>
    <property type="match status" value="1"/>
</dbReference>
<evidence type="ECO:0000256" key="3">
    <source>
        <dbReference type="RuleBase" id="RU000481"/>
    </source>
</evidence>
<dbReference type="AlphaFoldDB" id="A0A3N0EHD8"/>
<dbReference type="EC" id="2.6.1.-" evidence="3"/>
<gene>
    <name evidence="6" type="ORF">EFW17_00195</name>
</gene>
<proteinExistence type="inferred from homology"/>
<dbReference type="Pfam" id="PF00155">
    <property type="entry name" value="Aminotran_1_2"/>
    <property type="match status" value="1"/>
</dbReference>
<dbReference type="CDD" id="cd00609">
    <property type="entry name" value="AAT_like"/>
    <property type="match status" value="1"/>
</dbReference>
<dbReference type="GO" id="GO:0008483">
    <property type="term" value="F:transaminase activity"/>
    <property type="evidence" value="ECO:0007669"/>
    <property type="project" value="UniProtKB-KW"/>
</dbReference>
<dbReference type="PANTHER" id="PTHR42885">
    <property type="entry name" value="HISTIDINOL-PHOSPHATE AMINOTRANSFERASE-RELATED"/>
    <property type="match status" value="1"/>
</dbReference>
<sequence>MLADTRGPAPGVPSQDGEIDLRHHGDAERGPGLLDFAVNVRERTPPEWLAERIRACVADLAAYPDPGPAREAAARRHGRDTAEVLLTAGAAEAFVLLARVVRPRHAVVVHPQFTEPEAALRSAGIPVERVIQREGFELDPEAVPPEADLVMVGNPTNPTSLLHPAATLAELARPGRTLVVDEAFADCVPGEPESVAGRTDIPGLVVLRSLTKTWGLAGLRAGYLLADPDTVLRLGQAQPLWSVSTPALVATEACCAPEAVAEADRWARELETRRAAFAEELGAAGLDVLPGAAASFLLARAPDGEWLRERLRENGIVVRRCDTFPGLGPDWLRIAVREPGSTRRLTRVLAELLTKRVGE</sequence>
<evidence type="ECO:0000259" key="5">
    <source>
        <dbReference type="Pfam" id="PF00155"/>
    </source>
</evidence>
<protein>
    <recommendedName>
        <fullName evidence="3">Aminotransferase</fullName>
        <ecNumber evidence="3">2.6.1.-</ecNumber>
    </recommendedName>
</protein>
<comment type="similarity">
    <text evidence="3">Belongs to the class-I pyridoxal-phosphate-dependent aminotransferase family.</text>
</comment>
<dbReference type="InterPro" id="IPR004839">
    <property type="entry name" value="Aminotransferase_I/II_large"/>
</dbReference>
<dbReference type="GO" id="GO:0016829">
    <property type="term" value="F:lyase activity"/>
    <property type="evidence" value="ECO:0007669"/>
    <property type="project" value="UniProtKB-KW"/>
</dbReference>
<evidence type="ECO:0000256" key="1">
    <source>
        <dbReference type="ARBA" id="ARBA00001933"/>
    </source>
</evidence>
<organism evidence="6 7">
    <name type="scientific">Halostreptopolyspora alba</name>
    <dbReference type="NCBI Taxonomy" id="2487137"/>
    <lineage>
        <taxon>Bacteria</taxon>
        <taxon>Bacillati</taxon>
        <taxon>Actinomycetota</taxon>
        <taxon>Actinomycetes</taxon>
        <taxon>Streptosporangiales</taxon>
        <taxon>Nocardiopsidaceae</taxon>
        <taxon>Halostreptopolyspora</taxon>
    </lineage>
</organism>
<dbReference type="RefSeq" id="WP_123199173.1">
    <property type="nucleotide sequence ID" value="NZ_RJMB01000001.1"/>
</dbReference>
<dbReference type="SUPFAM" id="SSF53383">
    <property type="entry name" value="PLP-dependent transferases"/>
    <property type="match status" value="1"/>
</dbReference>
<keyword evidence="3" id="KW-0808">Transferase</keyword>
<dbReference type="InterPro" id="IPR004838">
    <property type="entry name" value="NHTrfase_class1_PyrdxlP-BS"/>
</dbReference>
<evidence type="ECO:0000256" key="4">
    <source>
        <dbReference type="SAM" id="MobiDB-lite"/>
    </source>
</evidence>
<dbReference type="OrthoDB" id="9764035at2"/>
<reference evidence="6 7" key="1">
    <citation type="submission" date="2018-11" db="EMBL/GenBank/DDBJ databases">
        <title>The genome draft of YIM 96095.</title>
        <authorList>
            <person name="Tang S.-K."/>
            <person name="Chunyu W.-X."/>
            <person name="Feng Y.-Z."/>
        </authorList>
    </citation>
    <scope>NUCLEOTIDE SEQUENCE [LARGE SCALE GENOMIC DNA]</scope>
    <source>
        <strain evidence="6 7">YIM 96095</strain>
    </source>
</reference>
<keyword evidence="2" id="KW-0663">Pyridoxal phosphate</keyword>
<dbReference type="Proteomes" id="UP000269198">
    <property type="component" value="Unassembled WGS sequence"/>
</dbReference>
<comment type="caution">
    <text evidence="6">The sequence shown here is derived from an EMBL/GenBank/DDBJ whole genome shotgun (WGS) entry which is preliminary data.</text>
</comment>
<dbReference type="Gene3D" id="3.40.640.10">
    <property type="entry name" value="Type I PLP-dependent aspartate aminotransferase-like (Major domain)"/>
    <property type="match status" value="1"/>
</dbReference>
<evidence type="ECO:0000313" key="6">
    <source>
        <dbReference type="EMBL" id="RNL87310.1"/>
    </source>
</evidence>